<feature type="binding site" description="in other chain" evidence="2">
    <location>
        <begin position="272"/>
        <end position="273"/>
    </location>
    <ligand>
        <name>carbamoyl phosphate</name>
        <dbReference type="ChEBI" id="CHEBI:58228"/>
        <note>ligand shared between two neighboring subunits</note>
    </ligand>
</feature>
<dbReference type="InterPro" id="IPR036901">
    <property type="entry name" value="Asp/Orn_carbamoylTrfase_sf"/>
</dbReference>
<dbReference type="GO" id="GO:0042450">
    <property type="term" value="P:L-arginine biosynthetic process via ornithine"/>
    <property type="evidence" value="ECO:0007669"/>
    <property type="project" value="TreeGrafter"/>
</dbReference>
<dbReference type="InterPro" id="IPR006131">
    <property type="entry name" value="Asp_carbamoyltransf_Asp/Orn-bd"/>
</dbReference>
<evidence type="ECO:0000313" key="5">
    <source>
        <dbReference type="EMBL" id="TKC00329.1"/>
    </source>
</evidence>
<comment type="caution">
    <text evidence="5">The sequence shown here is derived from an EMBL/GenBank/DDBJ whole genome shotgun (WGS) entry which is preliminary data.</text>
</comment>
<feature type="binding site" description="in other chain" evidence="2">
    <location>
        <position position="110"/>
    </location>
    <ligand>
        <name>carbamoyl phosphate</name>
        <dbReference type="ChEBI" id="CHEBI:58228"/>
        <note>ligand shared between two neighboring subunits</note>
    </ligand>
</feature>
<comment type="similarity">
    <text evidence="2">Belongs to the aspartate/ornithine carbamoyltransferase superfamily. SOTCase family.</text>
</comment>
<proteinExistence type="inferred from homology"/>
<dbReference type="PANTHER" id="PTHR45753">
    <property type="entry name" value="ORNITHINE CARBAMOYLTRANSFERASE, MITOCHONDRIAL"/>
    <property type="match status" value="1"/>
</dbReference>
<dbReference type="EMBL" id="SWBP01000001">
    <property type="protein sequence ID" value="TKC00329.1"/>
    <property type="molecule type" value="Genomic_DNA"/>
</dbReference>
<dbReference type="HAMAP" id="MF_02235">
    <property type="entry name" value="SOTCase"/>
    <property type="match status" value="1"/>
</dbReference>
<dbReference type="Proteomes" id="UP000308181">
    <property type="component" value="Unassembled WGS sequence"/>
</dbReference>
<dbReference type="UniPathway" id="UPA00068"/>
<name>A0A4U1C4N6_9SPHI</name>
<dbReference type="Pfam" id="PF02729">
    <property type="entry name" value="OTCace_N"/>
    <property type="match status" value="1"/>
</dbReference>
<feature type="binding site" description="in other chain" evidence="2">
    <location>
        <begin position="47"/>
        <end position="50"/>
    </location>
    <ligand>
        <name>carbamoyl phosphate</name>
        <dbReference type="ChEBI" id="CHEBI:58228"/>
        <note>ligand shared between two neighboring subunits</note>
    </ligand>
</feature>
<feature type="binding site" evidence="2">
    <location>
        <position position="276"/>
    </location>
    <ligand>
        <name>N(2)-succinyl-L-ornithine</name>
        <dbReference type="ChEBI" id="CHEBI:58514"/>
    </ligand>
</feature>
<organism evidence="5 6">
    <name type="scientific">Pedobacter cryophilus</name>
    <dbReference type="NCBI Taxonomy" id="2571271"/>
    <lineage>
        <taxon>Bacteria</taxon>
        <taxon>Pseudomonadati</taxon>
        <taxon>Bacteroidota</taxon>
        <taxon>Sphingobacteriia</taxon>
        <taxon>Sphingobacteriales</taxon>
        <taxon>Sphingobacteriaceae</taxon>
        <taxon>Pedobacter</taxon>
    </lineage>
</organism>
<dbReference type="GO" id="GO:0016597">
    <property type="term" value="F:amino acid binding"/>
    <property type="evidence" value="ECO:0007669"/>
    <property type="project" value="InterPro"/>
</dbReference>
<dbReference type="SUPFAM" id="SSF53671">
    <property type="entry name" value="Aspartate/ornithine carbamoyltransferase"/>
    <property type="match status" value="1"/>
</dbReference>
<dbReference type="GO" id="GO:0004585">
    <property type="term" value="F:ornithine carbamoyltransferase activity"/>
    <property type="evidence" value="ECO:0007669"/>
    <property type="project" value="InterPro"/>
</dbReference>
<dbReference type="InterPro" id="IPR006130">
    <property type="entry name" value="Asp/Orn_carbamoylTrfase"/>
</dbReference>
<dbReference type="InterPro" id="IPR043696">
    <property type="entry name" value="ArgF'-like"/>
</dbReference>
<feature type="binding site" evidence="2">
    <location>
        <position position="176"/>
    </location>
    <ligand>
        <name>N(2)-succinyl-L-ornithine</name>
        <dbReference type="ChEBI" id="CHEBI:58514"/>
    </ligand>
</feature>
<dbReference type="InterPro" id="IPR006132">
    <property type="entry name" value="Asp/Orn_carbamoyltranf_P-bd"/>
</dbReference>
<evidence type="ECO:0000256" key="2">
    <source>
        <dbReference type="HAMAP-Rule" id="MF_02235"/>
    </source>
</evidence>
<feature type="domain" description="Aspartate/ornithine carbamoyltransferase Asp/Orn-binding" evidence="3">
    <location>
        <begin position="184"/>
        <end position="309"/>
    </location>
</feature>
<accession>A0A4U1C4N6</accession>
<sequence length="328" mass="36590">MKLFTSVNDVTDIKKLVSEAISMKKNPFADEQLGKHKTLGLIFLNPSLRTRLSTQKAALNLGMQVMVMNLDKEGWALETRDGVIMNGTTVEHIREAAGVMGQYCDVIGFRSFPGLINREEDYSEGIFNKFVKYCGVPVVSLESATRHPLQSLADLITIEELKKTAKPKVVLTWAPHVKPLPQAVANSFAEWMNKADYDFVITHPKGYDLAPEFVGNARVTNNQDEALAGADFVYVKNWSSYNDYGKILSDGEGWMMTNEKLKLTNNASVMHCLPVRRGLELSHEILDGTNSLVLNQANNRVWAAQAVLKRCLTQTLSKGEGLPEMRIK</sequence>
<dbReference type="Gene3D" id="3.40.50.1370">
    <property type="entry name" value="Aspartate/ornithine carbamoyltransferase"/>
    <property type="match status" value="2"/>
</dbReference>
<evidence type="ECO:0000259" key="3">
    <source>
        <dbReference type="Pfam" id="PF00185"/>
    </source>
</evidence>
<dbReference type="Pfam" id="PF00185">
    <property type="entry name" value="OTCace"/>
    <property type="match status" value="1"/>
</dbReference>
<reference evidence="5 6" key="1">
    <citation type="submission" date="2019-04" db="EMBL/GenBank/DDBJ databases">
        <title>Pedobacter sp. AR-3-17 sp. nov., isolated from Arctic soil.</title>
        <authorList>
            <person name="Dahal R.H."/>
            <person name="Kim D.-U."/>
        </authorList>
    </citation>
    <scope>NUCLEOTIDE SEQUENCE [LARGE SCALE GENOMIC DNA]</scope>
    <source>
        <strain evidence="5 6">AR-3-17</strain>
    </source>
</reference>
<dbReference type="PRINTS" id="PR00101">
    <property type="entry name" value="ATCASE"/>
</dbReference>
<comment type="function">
    <text evidence="2">Catalyzes the transfer of the carbamoyl group from carbamoyl phosphate to the delta-amino group of N(2)-succinyl-L-ornithine to produce N(2)-succinyl-L-citrulline. Is essential for arginine biosynthesis.</text>
</comment>
<feature type="binding site" evidence="2">
    <location>
        <position position="75"/>
    </location>
    <ligand>
        <name>carbamoyl phosphate</name>
        <dbReference type="ChEBI" id="CHEBI:58228"/>
        <note>ligand shared between two neighboring subunits</note>
    </ligand>
</feature>
<comment type="subunit">
    <text evidence="2">Homotrimer.</text>
</comment>
<feature type="domain" description="Aspartate/ornithine carbamoyltransferase carbamoyl-P binding" evidence="4">
    <location>
        <begin position="4"/>
        <end position="160"/>
    </location>
</feature>
<keyword evidence="6" id="KW-1185">Reference proteome</keyword>
<dbReference type="AlphaFoldDB" id="A0A4U1C4N6"/>
<keyword evidence="2" id="KW-0055">Arginine biosynthesis</keyword>
<comment type="catalytic activity">
    <reaction evidence="2">
        <text>N(2)-succinyl-L-ornithine + carbamoyl phosphate = N(2)-succinyl-L-citrulline + phosphate + H(+)</text>
        <dbReference type="Rhea" id="RHEA:25884"/>
        <dbReference type="ChEBI" id="CHEBI:15378"/>
        <dbReference type="ChEBI" id="CHEBI:43474"/>
        <dbReference type="ChEBI" id="CHEBI:58228"/>
        <dbReference type="ChEBI" id="CHEBI:58514"/>
        <dbReference type="ChEBI" id="CHEBI:58862"/>
        <dbReference type="EC" id="2.1.3.11"/>
    </reaction>
</comment>
<dbReference type="OrthoDB" id="9802587at2"/>
<keyword evidence="1 2" id="KW-0808">Transferase</keyword>
<evidence type="ECO:0000313" key="6">
    <source>
        <dbReference type="Proteomes" id="UP000308181"/>
    </source>
</evidence>
<feature type="binding site" evidence="2">
    <location>
        <position position="142"/>
    </location>
    <ligand>
        <name>N(2)-succinyl-L-ornithine</name>
        <dbReference type="ChEBI" id="CHEBI:58514"/>
    </ligand>
</feature>
<protein>
    <recommendedName>
        <fullName evidence="2">N-succinylornithine carbamoyltransferase</fullName>
        <ecNumber evidence="2">2.1.3.11</ecNumber>
    </recommendedName>
    <alternativeName>
        <fullName evidence="2">N-succinyl-L-ornithine transcarbamylase</fullName>
        <shortName evidence="2">SOTCase</shortName>
    </alternativeName>
</protein>
<dbReference type="GO" id="GO:0019240">
    <property type="term" value="P:citrulline biosynthetic process"/>
    <property type="evidence" value="ECO:0007669"/>
    <property type="project" value="TreeGrafter"/>
</dbReference>
<gene>
    <name evidence="2" type="primary">argF'</name>
    <name evidence="5" type="ORF">FA046_01215</name>
</gene>
<feature type="binding site" description="in other chain" evidence="2">
    <location>
        <begin position="147"/>
        <end position="150"/>
    </location>
    <ligand>
        <name>carbamoyl phosphate</name>
        <dbReference type="ChEBI" id="CHEBI:58228"/>
        <note>ligand shared between two neighboring subunits</note>
    </ligand>
</feature>
<evidence type="ECO:0000256" key="1">
    <source>
        <dbReference type="ARBA" id="ARBA00022679"/>
    </source>
</evidence>
<evidence type="ECO:0000259" key="4">
    <source>
        <dbReference type="Pfam" id="PF02729"/>
    </source>
</evidence>
<comment type="pathway">
    <text evidence="2">Amino-acid biosynthesis; L-arginine biosynthesis.</text>
</comment>
<dbReference type="RefSeq" id="WP_136824539.1">
    <property type="nucleotide sequence ID" value="NZ_SWBP01000001.1"/>
</dbReference>
<keyword evidence="2" id="KW-0028">Amino-acid biosynthesis</keyword>
<dbReference type="PANTHER" id="PTHR45753:SF3">
    <property type="entry name" value="ORNITHINE TRANSCARBAMYLASE, MITOCHONDRIAL"/>
    <property type="match status" value="1"/>
</dbReference>
<dbReference type="PRINTS" id="PR00100">
    <property type="entry name" value="AOTCASE"/>
</dbReference>
<dbReference type="EC" id="2.1.3.11" evidence="2"/>
<feature type="binding site" evidence="2">
    <location>
        <position position="236"/>
    </location>
    <ligand>
        <name>N(2)-succinyl-L-ornithine</name>
        <dbReference type="ChEBI" id="CHEBI:58514"/>
    </ligand>
</feature>
<feature type="binding site" description="in other chain" evidence="2">
    <location>
        <position position="300"/>
    </location>
    <ligand>
        <name>carbamoyl phosphate</name>
        <dbReference type="ChEBI" id="CHEBI:58228"/>
        <note>ligand shared between two neighboring subunits</note>
    </ligand>
</feature>